<dbReference type="OrthoDB" id="428683at2"/>
<feature type="domain" description="Antitoxin Xre/MbcA/ParS-like toxin-binding" evidence="1">
    <location>
        <begin position="89"/>
        <end position="139"/>
    </location>
</feature>
<sequence>MFAEERSAYGCHTLGVETDDLDAVIAALKAGFPYSAFEALWQSVGIPQKKLAEVANINQRTLSRRKREMRFHADESERLLRVGRVVERAIELMDGDSEAAAVWLMKPSRALGGKTPLDYADTEPGAREVMGLIGRLEHGVFS</sequence>
<accession>A0A1G5CTL6</accession>
<evidence type="ECO:0000313" key="3">
    <source>
        <dbReference type="EMBL" id="SCY05909.1"/>
    </source>
</evidence>
<dbReference type="EMBL" id="FMUX01000003">
    <property type="protein sequence ID" value="SCY05909.1"/>
    <property type="molecule type" value="Genomic_DNA"/>
</dbReference>
<dbReference type="Pfam" id="PF20432">
    <property type="entry name" value="Xre-like-HTH"/>
    <property type="match status" value="1"/>
</dbReference>
<dbReference type="AlphaFoldDB" id="A0A1G5CTL6"/>
<gene>
    <name evidence="3" type="ORF">SAMN05216233_103211</name>
</gene>
<name>A0A1G5CTL6_9BACT</name>
<evidence type="ECO:0000259" key="2">
    <source>
        <dbReference type="Pfam" id="PF20432"/>
    </source>
</evidence>
<dbReference type="InterPro" id="IPR046847">
    <property type="entry name" value="Xre-like_HTH"/>
</dbReference>
<evidence type="ECO:0000259" key="1">
    <source>
        <dbReference type="Pfam" id="PF09722"/>
    </source>
</evidence>
<reference evidence="3 4" key="1">
    <citation type="submission" date="2016-10" db="EMBL/GenBank/DDBJ databases">
        <authorList>
            <person name="de Groot N.N."/>
        </authorList>
    </citation>
    <scope>NUCLEOTIDE SEQUENCE [LARGE SCALE GENOMIC DNA]</scope>
    <source>
        <strain evidence="3 4">AA1</strain>
    </source>
</reference>
<evidence type="ECO:0000313" key="4">
    <source>
        <dbReference type="Proteomes" id="UP000198870"/>
    </source>
</evidence>
<keyword evidence="4" id="KW-1185">Reference proteome</keyword>
<dbReference type="InterPro" id="IPR011979">
    <property type="entry name" value="Antitox_Xre"/>
</dbReference>
<feature type="domain" description="Antitoxin Xre-like helix-turn-helix" evidence="2">
    <location>
        <begin position="24"/>
        <end position="82"/>
    </location>
</feature>
<organism evidence="3 4">
    <name type="scientific">Desulfoluna spongiiphila</name>
    <dbReference type="NCBI Taxonomy" id="419481"/>
    <lineage>
        <taxon>Bacteria</taxon>
        <taxon>Pseudomonadati</taxon>
        <taxon>Thermodesulfobacteriota</taxon>
        <taxon>Desulfobacteria</taxon>
        <taxon>Desulfobacterales</taxon>
        <taxon>Desulfolunaceae</taxon>
        <taxon>Desulfoluna</taxon>
    </lineage>
</organism>
<dbReference type="Pfam" id="PF09722">
    <property type="entry name" value="Xre_MbcA_ParS_C"/>
    <property type="match status" value="1"/>
</dbReference>
<dbReference type="Proteomes" id="UP000198870">
    <property type="component" value="Unassembled WGS sequence"/>
</dbReference>
<dbReference type="GO" id="GO:0003677">
    <property type="term" value="F:DNA binding"/>
    <property type="evidence" value="ECO:0007669"/>
    <property type="project" value="InterPro"/>
</dbReference>
<dbReference type="InterPro" id="IPR024467">
    <property type="entry name" value="Xre/MbcA/ParS-like_toxin-bd"/>
</dbReference>
<dbReference type="RefSeq" id="WP_092209423.1">
    <property type="nucleotide sequence ID" value="NZ_FMUX01000003.1"/>
</dbReference>
<dbReference type="NCBIfam" id="TIGR02293">
    <property type="entry name" value="TAS_TIGR02293"/>
    <property type="match status" value="1"/>
</dbReference>
<proteinExistence type="predicted"/>
<protein>
    <submittedName>
        <fullName evidence="3">Putative toxin-antitoxin system antitoxin component, TIGR02293 family</fullName>
    </submittedName>
</protein>